<dbReference type="PROSITE" id="PS50893">
    <property type="entry name" value="ABC_TRANSPORTER_2"/>
    <property type="match status" value="2"/>
</dbReference>
<dbReference type="PANTHER" id="PTHR19211:SF6">
    <property type="entry name" value="BLL7188 PROTEIN"/>
    <property type="match status" value="1"/>
</dbReference>
<dbReference type="NCBIfam" id="NF000355">
    <property type="entry name" value="ribo_prot_ABC_F"/>
    <property type="match status" value="1"/>
</dbReference>
<dbReference type="SUPFAM" id="SSF52540">
    <property type="entry name" value="P-loop containing nucleoside triphosphate hydrolases"/>
    <property type="match status" value="2"/>
</dbReference>
<dbReference type="SMART" id="SM00382">
    <property type="entry name" value="AAA"/>
    <property type="match status" value="2"/>
</dbReference>
<reference evidence="6 7" key="1">
    <citation type="submission" date="2019-09" db="EMBL/GenBank/DDBJ databases">
        <title>Complete genome sequence of Arachidicoccus sp. B3-10 isolated from apple orchard soil.</title>
        <authorList>
            <person name="Kim H.S."/>
            <person name="Han K.-I."/>
            <person name="Suh M.K."/>
            <person name="Lee K.C."/>
            <person name="Eom M.K."/>
            <person name="Kim J.-S."/>
            <person name="Kang S.W."/>
            <person name="Sin Y."/>
            <person name="Lee J.-S."/>
        </authorList>
    </citation>
    <scope>NUCLEOTIDE SEQUENCE [LARGE SCALE GENOMIC DNA]</scope>
    <source>
        <strain evidence="6 7">B3-10</strain>
    </source>
</reference>
<protein>
    <submittedName>
        <fullName evidence="6">ABC-F family ATP-binding cassette domain-containing protein</fullName>
    </submittedName>
</protein>
<dbReference type="CDD" id="cd03221">
    <property type="entry name" value="ABCF_EF-3"/>
    <property type="match status" value="2"/>
</dbReference>
<dbReference type="Proteomes" id="UP000292424">
    <property type="component" value="Chromosome"/>
</dbReference>
<dbReference type="PROSITE" id="PS00211">
    <property type="entry name" value="ABC_TRANSPORTER_1"/>
    <property type="match status" value="1"/>
</dbReference>
<keyword evidence="3 6" id="KW-0067">ATP-binding</keyword>
<dbReference type="EMBL" id="CP044016">
    <property type="protein sequence ID" value="QES88423.1"/>
    <property type="molecule type" value="Genomic_DNA"/>
</dbReference>
<dbReference type="FunFam" id="3.40.50.300:FF:001320">
    <property type="entry name" value="Heme ABC transporter ATP-binding protein"/>
    <property type="match status" value="1"/>
</dbReference>
<dbReference type="Pfam" id="PF00005">
    <property type="entry name" value="ABC_tran"/>
    <property type="match status" value="2"/>
</dbReference>
<dbReference type="InterPro" id="IPR050611">
    <property type="entry name" value="ABCF"/>
</dbReference>
<dbReference type="AlphaFoldDB" id="A0A5P2G5N1"/>
<name>A0A5P2G5N1_9BACT</name>
<organism evidence="6 7">
    <name type="scientific">Rhizosphaericola mali</name>
    <dbReference type="NCBI Taxonomy" id="2545455"/>
    <lineage>
        <taxon>Bacteria</taxon>
        <taxon>Pseudomonadati</taxon>
        <taxon>Bacteroidota</taxon>
        <taxon>Chitinophagia</taxon>
        <taxon>Chitinophagales</taxon>
        <taxon>Chitinophagaceae</taxon>
        <taxon>Rhizosphaericola</taxon>
    </lineage>
</organism>
<evidence type="ECO:0000256" key="3">
    <source>
        <dbReference type="ARBA" id="ARBA00022840"/>
    </source>
</evidence>
<sequence length="528" mass="59564">MLYLQNVSYTFPNKHLLFSGLNLSIKKGEKIALVGNNGVGKSTLLQLITRQIIPSEGQIFCNAKLYTVPQHFGQLNDLSIEDALQISSKLKALHAILDGDASVENYDALADDWDIEHRVLEALQDWHLPELDLTKKLSSLSGGQKTKLFLAGIKIHQPDLVIMDEPSNHLDSTSREQLYQYISHTNQTLIVVSHDRTLLNLLLKICELTPTGIKLYGGNYQFFKEQKALELTALSEDVLEKEKAIRKAKDKERETSERQQKLDARGKGKQAKSGVARIMMNTLRNSAENSTAKLKDTHAQKIGGLQSELKDLRAGIPALDQMKFQFDYSNLHKGKTLVRALNINYSFGTKKLWSNPLNFEILSGERIAITGNNGSGKTTLIQLILGKLQACEGEIFRFYNAIIYIDQDYSVLQNQLSVFQQAESFNSGHLEGHEIKIRLNRFLFHKDDWDKTCAQLSGGERMRLLLCCLTIQRNAPDIIILDEPTNNLDIQNVDILTAAIKDYQGTLIVISHDEVFKKEIGIHRNIQL</sequence>
<feature type="domain" description="ABC transporter" evidence="5">
    <location>
        <begin position="338"/>
        <end position="528"/>
    </location>
</feature>
<dbReference type="GO" id="GO:0016887">
    <property type="term" value="F:ATP hydrolysis activity"/>
    <property type="evidence" value="ECO:0007669"/>
    <property type="project" value="InterPro"/>
</dbReference>
<evidence type="ECO:0000256" key="2">
    <source>
        <dbReference type="ARBA" id="ARBA00022741"/>
    </source>
</evidence>
<accession>A0A5P2G5N1</accession>
<keyword evidence="7" id="KW-1185">Reference proteome</keyword>
<dbReference type="InterPro" id="IPR027417">
    <property type="entry name" value="P-loop_NTPase"/>
</dbReference>
<feature type="region of interest" description="Disordered" evidence="4">
    <location>
        <begin position="246"/>
        <end position="271"/>
    </location>
</feature>
<keyword evidence="1" id="KW-0677">Repeat</keyword>
<dbReference type="RefSeq" id="WP_131329311.1">
    <property type="nucleotide sequence ID" value="NZ_CP044016.1"/>
</dbReference>
<keyword evidence="2" id="KW-0547">Nucleotide-binding</keyword>
<evidence type="ECO:0000313" key="6">
    <source>
        <dbReference type="EMBL" id="QES88423.1"/>
    </source>
</evidence>
<feature type="compositionally biased region" description="Basic and acidic residues" evidence="4">
    <location>
        <begin position="246"/>
        <end position="266"/>
    </location>
</feature>
<evidence type="ECO:0000256" key="1">
    <source>
        <dbReference type="ARBA" id="ARBA00022737"/>
    </source>
</evidence>
<dbReference type="Gene3D" id="3.40.50.300">
    <property type="entry name" value="P-loop containing nucleotide triphosphate hydrolases"/>
    <property type="match status" value="2"/>
</dbReference>
<proteinExistence type="predicted"/>
<evidence type="ECO:0000256" key="4">
    <source>
        <dbReference type="SAM" id="MobiDB-lite"/>
    </source>
</evidence>
<dbReference type="InterPro" id="IPR017871">
    <property type="entry name" value="ABC_transporter-like_CS"/>
</dbReference>
<evidence type="ECO:0000313" key="7">
    <source>
        <dbReference type="Proteomes" id="UP000292424"/>
    </source>
</evidence>
<dbReference type="OrthoDB" id="613473at2"/>
<dbReference type="InterPro" id="IPR003593">
    <property type="entry name" value="AAA+_ATPase"/>
</dbReference>
<dbReference type="PANTHER" id="PTHR19211">
    <property type="entry name" value="ATP-BINDING TRANSPORT PROTEIN-RELATED"/>
    <property type="match status" value="1"/>
</dbReference>
<gene>
    <name evidence="6" type="ORF">E0W69_007035</name>
</gene>
<dbReference type="KEGG" id="arac:E0W69_007035"/>
<dbReference type="InterPro" id="IPR003439">
    <property type="entry name" value="ABC_transporter-like_ATP-bd"/>
</dbReference>
<evidence type="ECO:0000259" key="5">
    <source>
        <dbReference type="PROSITE" id="PS50893"/>
    </source>
</evidence>
<feature type="domain" description="ABC transporter" evidence="5">
    <location>
        <begin position="2"/>
        <end position="235"/>
    </location>
</feature>
<dbReference type="GO" id="GO:0005524">
    <property type="term" value="F:ATP binding"/>
    <property type="evidence" value="ECO:0007669"/>
    <property type="project" value="UniProtKB-KW"/>
</dbReference>